<evidence type="ECO:0000313" key="1">
    <source>
        <dbReference type="EMBL" id="SFI85284.1"/>
    </source>
</evidence>
<name>A0A1I3LKM1_9ACTN</name>
<protein>
    <submittedName>
        <fullName evidence="1">Uncharacterized protein</fullName>
    </submittedName>
</protein>
<dbReference type="RefSeq" id="WP_091115312.1">
    <property type="nucleotide sequence ID" value="NZ_BKAF01000017.1"/>
</dbReference>
<proteinExistence type="predicted"/>
<sequence length="92" mass="10214">MTETSTTNTNLDLTTDQIEDIALDLLETLVDNDRGSTVDLGHILGDDTPKRSLSLVVDRNSGEWLAVTLWDDESEPDPVEIAVVHIRVERVI</sequence>
<dbReference type="EMBL" id="FOQG01000014">
    <property type="protein sequence ID" value="SFI85284.1"/>
    <property type="molecule type" value="Genomic_DNA"/>
</dbReference>
<gene>
    <name evidence="1" type="ORF">SAMN05216561_11411</name>
</gene>
<dbReference type="AlphaFoldDB" id="A0A1I3LKM1"/>
<dbReference type="STRING" id="1005945.SAMN05216561_11411"/>
<accession>A0A1I3LKM1</accession>
<dbReference type="Proteomes" id="UP000198649">
    <property type="component" value="Unassembled WGS sequence"/>
</dbReference>
<keyword evidence="2" id="KW-1185">Reference proteome</keyword>
<evidence type="ECO:0000313" key="2">
    <source>
        <dbReference type="Proteomes" id="UP000198649"/>
    </source>
</evidence>
<reference evidence="1 2" key="1">
    <citation type="submission" date="2016-10" db="EMBL/GenBank/DDBJ databases">
        <authorList>
            <person name="de Groot N.N."/>
        </authorList>
    </citation>
    <scope>NUCLEOTIDE SEQUENCE [LARGE SCALE GENOMIC DNA]</scope>
    <source>
        <strain evidence="1 2">CGMCC 1.11156</strain>
    </source>
</reference>
<organism evidence="1 2">
    <name type="scientific">Nocardioides psychrotolerans</name>
    <dbReference type="NCBI Taxonomy" id="1005945"/>
    <lineage>
        <taxon>Bacteria</taxon>
        <taxon>Bacillati</taxon>
        <taxon>Actinomycetota</taxon>
        <taxon>Actinomycetes</taxon>
        <taxon>Propionibacteriales</taxon>
        <taxon>Nocardioidaceae</taxon>
        <taxon>Nocardioides</taxon>
    </lineage>
</organism>